<evidence type="ECO:0000259" key="6">
    <source>
        <dbReference type="Pfam" id="PF04810"/>
    </source>
</evidence>
<dbReference type="SUPFAM" id="SSF81811">
    <property type="entry name" value="Helical domain of Sec23/24"/>
    <property type="match status" value="1"/>
</dbReference>
<evidence type="ECO:0008006" key="11">
    <source>
        <dbReference type="Google" id="ProtNLM"/>
    </source>
</evidence>
<feature type="domain" description="Sec23/Sec24 trunk" evidence="7">
    <location>
        <begin position="355"/>
        <end position="593"/>
    </location>
</feature>
<comment type="similarity">
    <text evidence="1">Belongs to the SEC23/SEC24 family. SEC24 subfamily.</text>
</comment>
<dbReference type="GO" id="GO:0008270">
    <property type="term" value="F:zinc ion binding"/>
    <property type="evidence" value="ECO:0007669"/>
    <property type="project" value="InterPro"/>
</dbReference>
<evidence type="ECO:0000259" key="7">
    <source>
        <dbReference type="Pfam" id="PF04811"/>
    </source>
</evidence>
<dbReference type="Gene3D" id="3.40.20.10">
    <property type="entry name" value="Severin"/>
    <property type="match status" value="1"/>
</dbReference>
<sequence length="957" mass="106183">MHQQPHPPRPSDPAAMGHNAAIQGYHTSAQPHGVGAGTPSMNQPPLQRQGGPIPLQRPPVANVQSASFTPQQPVVQAQNNPPPQQAIPSAPIDTLSSSMGNMNLREQPNAIRPGRSKRVYAPMTGTGYPTPPSSNYQQQQPIAPSPNPGTAAAAPPPPSFGYQQQQQEPSTDPKPKPKIDPNQIPSPVEIQLQDEQMYQHEPYGTCSQSPLPLSTTPFHTIDQGNCNPRFLRTTLREFPYTPELDRDTHLPFGLVVQPLAALHPNDEPVPLAGVTNEDGPIRCNRCKAYINPGCQFIDGGRKFICNLCGFTNGVPEDYFCHLDMTGQRMDLDQRPELRLGSVEFEVPKIYWNREPVPLRILFAVDVSYSAVRSGMLESFCTTLQQVLYSDKASLPAGARVGIITFDTAVHFFNLSSTLDQAQMLVVPDVNDMFLPLSEDAMFVDPHESSHVIESLLSNLPILFAETRAQTAAFGSAIKGGMLSMQSTGGKLHVFQSILPTAGVGALKNRDNPALYGTDKEKQLLAPQDTLYNTIGKECVDLGICVDTWFFPMNAYVDVSTLGMLSALTGGESHYYANYNKSKDELAFTNMLNHSLTREQGYNAALRVRCSNGFTIDEQFGNFYMRNSTDVELAGIDSDKAIAFTLRHDGKVDEGEAHLQCALLYTTANGHRRVRIHNIRVPVTSNISNLFKQADLDTSMNVLAKQILSQAGKKLPQDMMTQLDGECVRILAAYRKHCASSASPGQLILPESFKVLPLYMLGLKKSAAMRRDTTLSSDGRAHNLRRAKCMGVGAMARWLYPRMVPVHMYLLNDQSGIPLQRLSYDRLEANGVYLIEGPDATFVWIGRSISVELLQGLFGKCDLSQVDTQLTQIPYLDNPFSQKFTRLMEEKTTKALRIVRQGLDDERDCMNVLVEDATFNQLSYVDYLCMVHKQIQNEIEREKHETFVTNASYWAYRY</sequence>
<dbReference type="Gene3D" id="2.60.40.1670">
    <property type="entry name" value="beta-sandwich domain of Sec23/24"/>
    <property type="match status" value="1"/>
</dbReference>
<dbReference type="EMBL" id="LK023324">
    <property type="protein sequence ID" value="CDS07895.1"/>
    <property type="molecule type" value="Genomic_DNA"/>
</dbReference>
<gene>
    <name evidence="10" type="ORF">LRAMOSA01844</name>
</gene>
<dbReference type="Pfam" id="PF08033">
    <property type="entry name" value="Sec23_BS"/>
    <property type="match status" value="1"/>
</dbReference>
<dbReference type="Gene3D" id="2.30.30.380">
    <property type="entry name" value="Zn-finger domain of Sec23/24"/>
    <property type="match status" value="1"/>
</dbReference>
<dbReference type="Pfam" id="PF04810">
    <property type="entry name" value="zf-Sec23_Sec24"/>
    <property type="match status" value="1"/>
</dbReference>
<dbReference type="AlphaFoldDB" id="A0A077WKI8"/>
<dbReference type="InterPro" id="IPR036175">
    <property type="entry name" value="Sec23/24_helical_dom_sf"/>
</dbReference>
<feature type="domain" description="Gelsolin-like" evidence="5">
    <location>
        <begin position="819"/>
        <end position="887"/>
    </location>
</feature>
<feature type="compositionally biased region" description="Polar residues" evidence="4">
    <location>
        <begin position="161"/>
        <end position="170"/>
    </location>
</feature>
<evidence type="ECO:0000256" key="1">
    <source>
        <dbReference type="ARBA" id="ARBA00008334"/>
    </source>
</evidence>
<evidence type="ECO:0000256" key="4">
    <source>
        <dbReference type="SAM" id="MobiDB-lite"/>
    </source>
</evidence>
<dbReference type="Gene3D" id="3.40.50.410">
    <property type="entry name" value="von Willebrand factor, type A domain"/>
    <property type="match status" value="1"/>
</dbReference>
<dbReference type="Pfam" id="PF04811">
    <property type="entry name" value="Sec23_trunk"/>
    <property type="match status" value="1"/>
</dbReference>
<dbReference type="PANTHER" id="PTHR13803:SF4">
    <property type="entry name" value="SECRETORY 24CD, ISOFORM C"/>
    <property type="match status" value="1"/>
</dbReference>
<dbReference type="GO" id="GO:0000149">
    <property type="term" value="F:SNARE binding"/>
    <property type="evidence" value="ECO:0007669"/>
    <property type="project" value="TreeGrafter"/>
</dbReference>
<protein>
    <recommendedName>
        <fullName evidence="11">Protein transporter SEC24</fullName>
    </recommendedName>
</protein>
<evidence type="ECO:0000259" key="9">
    <source>
        <dbReference type="Pfam" id="PF08033"/>
    </source>
</evidence>
<keyword evidence="3" id="KW-0653">Protein transport</keyword>
<reference evidence="10" key="1">
    <citation type="journal article" date="2014" name="Genome Announc.">
        <title>De novo whole-genome sequence and genome annotation of Lichtheimia ramosa.</title>
        <authorList>
            <person name="Linde J."/>
            <person name="Schwartze V."/>
            <person name="Binder U."/>
            <person name="Lass-Florl C."/>
            <person name="Voigt K."/>
            <person name="Horn F."/>
        </authorList>
    </citation>
    <scope>NUCLEOTIDE SEQUENCE</scope>
    <source>
        <strain evidence="10">JMRC FSU:6197</strain>
    </source>
</reference>
<dbReference type="SUPFAM" id="SSF82754">
    <property type="entry name" value="C-terminal, gelsolin-like domain of Sec23/24"/>
    <property type="match status" value="1"/>
</dbReference>
<dbReference type="SUPFAM" id="SSF82919">
    <property type="entry name" value="Zn-finger domain of Sec23/24"/>
    <property type="match status" value="1"/>
</dbReference>
<dbReference type="InterPro" id="IPR012990">
    <property type="entry name" value="Beta-sandwich_Sec23_24"/>
</dbReference>
<dbReference type="OrthoDB" id="49016at2759"/>
<evidence type="ECO:0000313" key="10">
    <source>
        <dbReference type="EMBL" id="CDS07895.1"/>
    </source>
</evidence>
<feature type="compositionally biased region" description="Polar residues" evidence="4">
    <location>
        <begin position="94"/>
        <end position="106"/>
    </location>
</feature>
<dbReference type="Gene3D" id="1.20.120.730">
    <property type="entry name" value="Sec23/Sec24 helical domain"/>
    <property type="match status" value="1"/>
</dbReference>
<name>A0A077WKI8_9FUNG</name>
<feature type="domain" description="Sec23/Sec24 helical" evidence="8">
    <location>
        <begin position="694"/>
        <end position="792"/>
    </location>
</feature>
<evidence type="ECO:0000256" key="3">
    <source>
        <dbReference type="ARBA" id="ARBA00022927"/>
    </source>
</evidence>
<dbReference type="SUPFAM" id="SSF53300">
    <property type="entry name" value="vWA-like"/>
    <property type="match status" value="1"/>
</dbReference>
<dbReference type="SUPFAM" id="SSF81995">
    <property type="entry name" value="beta-sandwich domain of Sec23/24"/>
    <property type="match status" value="1"/>
</dbReference>
<dbReference type="InterPro" id="IPR006900">
    <property type="entry name" value="Sec23/24_helical_dom"/>
</dbReference>
<feature type="region of interest" description="Disordered" evidence="4">
    <location>
        <begin position="1"/>
        <end position="185"/>
    </location>
</feature>
<feature type="domain" description="Zinc finger Sec23/Sec24-type" evidence="6">
    <location>
        <begin position="280"/>
        <end position="318"/>
    </location>
</feature>
<dbReference type="GO" id="GO:0030127">
    <property type="term" value="C:COPII vesicle coat"/>
    <property type="evidence" value="ECO:0007669"/>
    <property type="project" value="InterPro"/>
</dbReference>
<dbReference type="InterPro" id="IPR006896">
    <property type="entry name" value="Sec23/24_trunk_dom"/>
</dbReference>
<dbReference type="PANTHER" id="PTHR13803">
    <property type="entry name" value="SEC24-RELATED PROTEIN"/>
    <property type="match status" value="1"/>
</dbReference>
<keyword evidence="2" id="KW-0813">Transport</keyword>
<feature type="compositionally biased region" description="Low complexity" evidence="4">
    <location>
        <begin position="70"/>
        <end position="79"/>
    </location>
</feature>
<feature type="compositionally biased region" description="Polar residues" evidence="4">
    <location>
        <begin position="133"/>
        <end position="142"/>
    </location>
</feature>
<dbReference type="InterPro" id="IPR036180">
    <property type="entry name" value="Gelsolin-like_dom_sf"/>
</dbReference>
<accession>A0A077WKI8</accession>
<evidence type="ECO:0000259" key="8">
    <source>
        <dbReference type="Pfam" id="PF04815"/>
    </source>
</evidence>
<dbReference type="GO" id="GO:0070971">
    <property type="term" value="C:endoplasmic reticulum exit site"/>
    <property type="evidence" value="ECO:0007669"/>
    <property type="project" value="TreeGrafter"/>
</dbReference>
<dbReference type="Pfam" id="PF04815">
    <property type="entry name" value="Sec23_helical"/>
    <property type="match status" value="1"/>
</dbReference>
<dbReference type="InterPro" id="IPR029006">
    <property type="entry name" value="ADF-H/Gelsolin-like_dom_sf"/>
</dbReference>
<dbReference type="InterPro" id="IPR036174">
    <property type="entry name" value="Znf_Sec23_Sec24_sf"/>
</dbReference>
<dbReference type="GO" id="GO:0006886">
    <property type="term" value="P:intracellular protein transport"/>
    <property type="evidence" value="ECO:0007669"/>
    <property type="project" value="InterPro"/>
</dbReference>
<dbReference type="GO" id="GO:0090110">
    <property type="term" value="P:COPII-coated vesicle cargo loading"/>
    <property type="evidence" value="ECO:0007669"/>
    <property type="project" value="TreeGrafter"/>
</dbReference>
<evidence type="ECO:0000259" key="5">
    <source>
        <dbReference type="Pfam" id="PF00626"/>
    </source>
</evidence>
<feature type="domain" description="Sec23/Sec24 beta-sandwich" evidence="9">
    <location>
        <begin position="600"/>
        <end position="683"/>
    </location>
</feature>
<dbReference type="InterPro" id="IPR050550">
    <property type="entry name" value="SEC23_SEC24_subfamily"/>
</dbReference>
<organism evidence="10">
    <name type="scientific">Lichtheimia ramosa</name>
    <dbReference type="NCBI Taxonomy" id="688394"/>
    <lineage>
        <taxon>Eukaryota</taxon>
        <taxon>Fungi</taxon>
        <taxon>Fungi incertae sedis</taxon>
        <taxon>Mucoromycota</taxon>
        <taxon>Mucoromycotina</taxon>
        <taxon>Mucoromycetes</taxon>
        <taxon>Mucorales</taxon>
        <taxon>Lichtheimiaceae</taxon>
        <taxon>Lichtheimia</taxon>
    </lineage>
</organism>
<feature type="compositionally biased region" description="Pro residues" evidence="4">
    <location>
        <begin position="1"/>
        <end position="11"/>
    </location>
</feature>
<evidence type="ECO:0000256" key="2">
    <source>
        <dbReference type="ARBA" id="ARBA00022448"/>
    </source>
</evidence>
<dbReference type="Pfam" id="PF00626">
    <property type="entry name" value="Gelsolin"/>
    <property type="match status" value="1"/>
</dbReference>
<dbReference type="InterPro" id="IPR036465">
    <property type="entry name" value="vWFA_dom_sf"/>
</dbReference>
<proteinExistence type="inferred from homology"/>
<dbReference type="InterPro" id="IPR007123">
    <property type="entry name" value="Gelsolin-like_dom"/>
</dbReference>
<dbReference type="InterPro" id="IPR006895">
    <property type="entry name" value="Znf_Sec23_Sec24"/>
</dbReference>